<feature type="transmembrane region" description="Helical" evidence="1">
    <location>
        <begin position="20"/>
        <end position="51"/>
    </location>
</feature>
<evidence type="ECO:0000256" key="1">
    <source>
        <dbReference type="SAM" id="Phobius"/>
    </source>
</evidence>
<proteinExistence type="predicted"/>
<dbReference type="Proteomes" id="UP001279734">
    <property type="component" value="Unassembled WGS sequence"/>
</dbReference>
<protein>
    <submittedName>
        <fullName evidence="2">Uncharacterized protein</fullName>
    </submittedName>
</protein>
<keyword evidence="1" id="KW-0472">Membrane</keyword>
<organism evidence="2 3">
    <name type="scientific">Nepenthes gracilis</name>
    <name type="common">Slender pitcher plant</name>
    <dbReference type="NCBI Taxonomy" id="150966"/>
    <lineage>
        <taxon>Eukaryota</taxon>
        <taxon>Viridiplantae</taxon>
        <taxon>Streptophyta</taxon>
        <taxon>Embryophyta</taxon>
        <taxon>Tracheophyta</taxon>
        <taxon>Spermatophyta</taxon>
        <taxon>Magnoliopsida</taxon>
        <taxon>eudicotyledons</taxon>
        <taxon>Gunneridae</taxon>
        <taxon>Pentapetalae</taxon>
        <taxon>Caryophyllales</taxon>
        <taxon>Nepenthaceae</taxon>
        <taxon>Nepenthes</taxon>
    </lineage>
</organism>
<comment type="caution">
    <text evidence="2">The sequence shown here is derived from an EMBL/GenBank/DDBJ whole genome shotgun (WGS) entry which is preliminary data.</text>
</comment>
<name>A0AAD3Y0G6_NEPGR</name>
<sequence>MAEIVIHSVNLACQTGIIDIFWVILAGPMGCCYLFFCEQTLTVAFEIFLMISWRSDRNVVRWFIEARSNGVKYQEELQRCLSQLEWREVAGGVAKMFVGFVPSQGRQALAYSSQLEWREVAGGVAKMHAGFVLSQAYSINPGL</sequence>
<keyword evidence="1" id="KW-1133">Transmembrane helix</keyword>
<keyword evidence="1" id="KW-0812">Transmembrane</keyword>
<gene>
    <name evidence="2" type="ORF">Nepgr_026530</name>
</gene>
<dbReference type="EMBL" id="BSYO01000028">
    <property type="protein sequence ID" value="GMH24687.1"/>
    <property type="molecule type" value="Genomic_DNA"/>
</dbReference>
<accession>A0AAD3Y0G6</accession>
<keyword evidence="3" id="KW-1185">Reference proteome</keyword>
<reference evidence="2" key="1">
    <citation type="submission" date="2023-05" db="EMBL/GenBank/DDBJ databases">
        <title>Nepenthes gracilis genome sequencing.</title>
        <authorList>
            <person name="Fukushima K."/>
        </authorList>
    </citation>
    <scope>NUCLEOTIDE SEQUENCE</scope>
    <source>
        <strain evidence="2">SING2019-196</strain>
    </source>
</reference>
<evidence type="ECO:0000313" key="2">
    <source>
        <dbReference type="EMBL" id="GMH24687.1"/>
    </source>
</evidence>
<dbReference type="AlphaFoldDB" id="A0AAD3Y0G6"/>
<evidence type="ECO:0000313" key="3">
    <source>
        <dbReference type="Proteomes" id="UP001279734"/>
    </source>
</evidence>